<proteinExistence type="predicted"/>
<comment type="caution">
    <text evidence="2">The sequence shown here is derived from an EMBL/GenBank/DDBJ whole genome shotgun (WGS) entry which is preliminary data.</text>
</comment>
<accession>A0AA88SVH6</accession>
<evidence type="ECO:0000313" key="2">
    <source>
        <dbReference type="EMBL" id="KAK2844589.1"/>
    </source>
</evidence>
<feature type="compositionally biased region" description="Basic and acidic residues" evidence="1">
    <location>
        <begin position="72"/>
        <end position="85"/>
    </location>
</feature>
<sequence length="115" mass="12479">MNLNVRHFGGVSVGRGGVVRTEVEEVKEVQPSSPQPPPLSRPLPHLDTVSPLHPWSLLHPPTSVATGSSPEPQRDLGDRSNEDVSTRNALITRRAKGETDMDLARTTSPQTLCAR</sequence>
<keyword evidence="3" id="KW-1185">Reference proteome</keyword>
<dbReference type="AlphaFoldDB" id="A0AA88SVH6"/>
<name>A0AA88SVH6_CHASR</name>
<dbReference type="EMBL" id="JAUPFM010000008">
    <property type="protein sequence ID" value="KAK2844589.1"/>
    <property type="molecule type" value="Genomic_DNA"/>
</dbReference>
<feature type="region of interest" description="Disordered" evidence="1">
    <location>
        <begin position="24"/>
        <end position="115"/>
    </location>
</feature>
<reference evidence="2" key="1">
    <citation type="submission" date="2023-07" db="EMBL/GenBank/DDBJ databases">
        <title>Chromosome-level Genome Assembly of Striped Snakehead (Channa striata).</title>
        <authorList>
            <person name="Liu H."/>
        </authorList>
    </citation>
    <scope>NUCLEOTIDE SEQUENCE</scope>
    <source>
        <strain evidence="2">Gz</strain>
        <tissue evidence="2">Muscle</tissue>
    </source>
</reference>
<evidence type="ECO:0000313" key="3">
    <source>
        <dbReference type="Proteomes" id="UP001187415"/>
    </source>
</evidence>
<organism evidence="2 3">
    <name type="scientific">Channa striata</name>
    <name type="common">Snakehead murrel</name>
    <name type="synonym">Ophicephalus striatus</name>
    <dbReference type="NCBI Taxonomy" id="64152"/>
    <lineage>
        <taxon>Eukaryota</taxon>
        <taxon>Metazoa</taxon>
        <taxon>Chordata</taxon>
        <taxon>Craniata</taxon>
        <taxon>Vertebrata</taxon>
        <taxon>Euteleostomi</taxon>
        <taxon>Actinopterygii</taxon>
        <taxon>Neopterygii</taxon>
        <taxon>Teleostei</taxon>
        <taxon>Neoteleostei</taxon>
        <taxon>Acanthomorphata</taxon>
        <taxon>Anabantaria</taxon>
        <taxon>Anabantiformes</taxon>
        <taxon>Channoidei</taxon>
        <taxon>Channidae</taxon>
        <taxon>Channa</taxon>
    </lineage>
</organism>
<protein>
    <submittedName>
        <fullName evidence="2">Uncharacterized protein</fullName>
    </submittedName>
</protein>
<gene>
    <name evidence="2" type="ORF">Q5P01_011248</name>
</gene>
<feature type="compositionally biased region" description="Polar residues" evidence="1">
    <location>
        <begin position="105"/>
        <end position="115"/>
    </location>
</feature>
<dbReference type="Proteomes" id="UP001187415">
    <property type="component" value="Unassembled WGS sequence"/>
</dbReference>
<feature type="compositionally biased region" description="Low complexity" evidence="1">
    <location>
        <begin position="50"/>
        <end position="61"/>
    </location>
</feature>
<evidence type="ECO:0000256" key="1">
    <source>
        <dbReference type="SAM" id="MobiDB-lite"/>
    </source>
</evidence>